<dbReference type="EMBL" id="MT143670">
    <property type="protein sequence ID" value="QJA99836.1"/>
    <property type="molecule type" value="Genomic_DNA"/>
</dbReference>
<evidence type="ECO:0000313" key="1">
    <source>
        <dbReference type="EMBL" id="QJA51330.1"/>
    </source>
</evidence>
<evidence type="ECO:0000313" key="2">
    <source>
        <dbReference type="EMBL" id="QJA62617.1"/>
    </source>
</evidence>
<name>A0A6H1ZVU6_9ZZZZ</name>
<dbReference type="AlphaFoldDB" id="A0A6H1ZVU6"/>
<proteinExistence type="predicted"/>
<sequence length="212" mass="24153">MVKKYPLRGRKHLLKGQFKDHVFSEYEIGLIEDRLVCGMTLEEIAKIFYGVMPSTWHSNLNRLPNHAARARFKAAIENATTEAFKSVDELAKGAESITKEYSIPVTEIETDALRDAWKRIEVLAEDGKWKEILLIMSAFVIPDDKFLVKVSVKKAVPEFRAAELILKSLKPELFDAETKRKMIPSKHIIVTLQGDNLKQLKKAVKADYVIEA</sequence>
<dbReference type="EMBL" id="MT142241">
    <property type="protein sequence ID" value="QJA76745.1"/>
    <property type="molecule type" value="Genomic_DNA"/>
</dbReference>
<gene>
    <name evidence="4" type="ORF">MM171A00824_0001</name>
    <name evidence="5" type="ORF">MM171B00494_0019</name>
    <name evidence="3" type="ORF">MM415A01449_0002</name>
    <name evidence="2" type="ORF">MM415B00750_0021</name>
    <name evidence="1" type="ORF">TM448A02071_0003</name>
</gene>
<protein>
    <submittedName>
        <fullName evidence="1">Uncharacterized protein</fullName>
    </submittedName>
</protein>
<evidence type="ECO:0000313" key="4">
    <source>
        <dbReference type="EMBL" id="QJA99836.1"/>
    </source>
</evidence>
<dbReference type="EMBL" id="MT143871">
    <property type="protein sequence ID" value="QJB04083.1"/>
    <property type="molecule type" value="Genomic_DNA"/>
</dbReference>
<evidence type="ECO:0000313" key="3">
    <source>
        <dbReference type="EMBL" id="QJA76745.1"/>
    </source>
</evidence>
<reference evidence="1" key="1">
    <citation type="submission" date="2020-03" db="EMBL/GenBank/DDBJ databases">
        <title>The deep terrestrial virosphere.</title>
        <authorList>
            <person name="Holmfeldt K."/>
            <person name="Nilsson E."/>
            <person name="Simone D."/>
            <person name="Lopez-Fernandez M."/>
            <person name="Wu X."/>
            <person name="de Brujin I."/>
            <person name="Lundin D."/>
            <person name="Andersson A."/>
            <person name="Bertilsson S."/>
            <person name="Dopson M."/>
        </authorList>
    </citation>
    <scope>NUCLEOTIDE SEQUENCE</scope>
    <source>
        <strain evidence="4">MM171A00824</strain>
        <strain evidence="5">MM171B00494</strain>
        <strain evidence="3">MM415A01449</strain>
        <strain evidence="2">MM415B00750</strain>
        <strain evidence="1">TM448A02071</strain>
    </source>
</reference>
<dbReference type="EMBL" id="MT144254">
    <property type="protein sequence ID" value="QJA51330.1"/>
    <property type="molecule type" value="Genomic_DNA"/>
</dbReference>
<evidence type="ECO:0000313" key="5">
    <source>
        <dbReference type="EMBL" id="QJB04083.1"/>
    </source>
</evidence>
<accession>A0A6H1ZVU6</accession>
<dbReference type="EMBL" id="MT141476">
    <property type="protein sequence ID" value="QJA62617.1"/>
    <property type="molecule type" value="Genomic_DNA"/>
</dbReference>
<organism evidence="1">
    <name type="scientific">viral metagenome</name>
    <dbReference type="NCBI Taxonomy" id="1070528"/>
    <lineage>
        <taxon>unclassified sequences</taxon>
        <taxon>metagenomes</taxon>
        <taxon>organismal metagenomes</taxon>
    </lineage>
</organism>